<evidence type="ECO:0000313" key="2">
    <source>
        <dbReference type="EMBL" id="KAG0587861.1"/>
    </source>
</evidence>
<gene>
    <name evidence="2" type="ORF">KC19_2G197000</name>
</gene>
<keyword evidence="1" id="KW-0732">Signal</keyword>
<dbReference type="PANTHER" id="PTHR47273:SF4">
    <property type="entry name" value="EXPRESSED PROTEIN"/>
    <property type="match status" value="1"/>
</dbReference>
<sequence length="305" mass="33376">MKIGGVPLAVAILVCFYLTTSASAEGEAFAQTEVYGARKDWTIWSAVVVGKVFCDQCIQSKVFPFAHPMSNAKVSVQCKDAKGKVIDYAQASTNFLGDFIVSFKGKEDLKGCSVYLAGSPDRNCNIVGGGGRTLSLKSKFLFKAMYVVDPLFYKPSKPMGFCPRKGPSPRPSRGGITIPFPNRRPSTCSCLDWLRPDYKCYWPKDMSPWKTTVGSVFGRGAQKKYGYKTLAGGLLTGDELLRQAIAAMLNSRTNKHFYMSPRGIKSKFSKALYGSWGAKSAQAKAFKDANNGYGKGKCLLVSCKW</sequence>
<dbReference type="EMBL" id="CM026422">
    <property type="protein sequence ID" value="KAG0587861.1"/>
    <property type="molecule type" value="Genomic_DNA"/>
</dbReference>
<dbReference type="Proteomes" id="UP000822688">
    <property type="component" value="Chromosome 2"/>
</dbReference>
<organism evidence="2 3">
    <name type="scientific">Ceratodon purpureus</name>
    <name type="common">Fire moss</name>
    <name type="synonym">Dicranum purpureum</name>
    <dbReference type="NCBI Taxonomy" id="3225"/>
    <lineage>
        <taxon>Eukaryota</taxon>
        <taxon>Viridiplantae</taxon>
        <taxon>Streptophyta</taxon>
        <taxon>Embryophyta</taxon>
        <taxon>Bryophyta</taxon>
        <taxon>Bryophytina</taxon>
        <taxon>Bryopsida</taxon>
        <taxon>Dicranidae</taxon>
        <taxon>Pseudoditrichales</taxon>
        <taxon>Ditrichaceae</taxon>
        <taxon>Ceratodon</taxon>
    </lineage>
</organism>
<feature type="signal peptide" evidence="1">
    <location>
        <begin position="1"/>
        <end position="24"/>
    </location>
</feature>
<keyword evidence="3" id="KW-1185">Reference proteome</keyword>
<dbReference type="AlphaFoldDB" id="A0A8T0IYY1"/>
<feature type="chain" id="PRO_5035892378" evidence="1">
    <location>
        <begin position="25"/>
        <end position="305"/>
    </location>
</feature>
<protein>
    <submittedName>
        <fullName evidence="2">Uncharacterized protein</fullName>
    </submittedName>
</protein>
<evidence type="ECO:0000313" key="3">
    <source>
        <dbReference type="Proteomes" id="UP000822688"/>
    </source>
</evidence>
<dbReference type="Pfam" id="PF01190">
    <property type="entry name" value="Pollen_Ole_e_1"/>
    <property type="match status" value="1"/>
</dbReference>
<dbReference type="PANTHER" id="PTHR47273">
    <property type="entry name" value="EXPRESSED PROTEIN"/>
    <property type="match status" value="1"/>
</dbReference>
<evidence type="ECO:0000256" key="1">
    <source>
        <dbReference type="SAM" id="SignalP"/>
    </source>
</evidence>
<name>A0A8T0IYY1_CERPU</name>
<accession>A0A8T0IYY1</accession>
<comment type="caution">
    <text evidence="2">The sequence shown here is derived from an EMBL/GenBank/DDBJ whole genome shotgun (WGS) entry which is preliminary data.</text>
</comment>
<reference evidence="2" key="1">
    <citation type="submission" date="2020-06" db="EMBL/GenBank/DDBJ databases">
        <title>WGS assembly of Ceratodon purpureus strain R40.</title>
        <authorList>
            <person name="Carey S.B."/>
            <person name="Jenkins J."/>
            <person name="Shu S."/>
            <person name="Lovell J.T."/>
            <person name="Sreedasyam A."/>
            <person name="Maumus F."/>
            <person name="Tiley G.P."/>
            <person name="Fernandez-Pozo N."/>
            <person name="Barry K."/>
            <person name="Chen C."/>
            <person name="Wang M."/>
            <person name="Lipzen A."/>
            <person name="Daum C."/>
            <person name="Saski C.A."/>
            <person name="Payton A.C."/>
            <person name="Mcbreen J.C."/>
            <person name="Conrad R.E."/>
            <person name="Kollar L.M."/>
            <person name="Olsson S."/>
            <person name="Huttunen S."/>
            <person name="Landis J.B."/>
            <person name="Wickett N.J."/>
            <person name="Johnson M.G."/>
            <person name="Rensing S.A."/>
            <person name="Grimwood J."/>
            <person name="Schmutz J."/>
            <person name="Mcdaniel S.F."/>
        </authorList>
    </citation>
    <scope>NUCLEOTIDE SEQUENCE</scope>
    <source>
        <strain evidence="2">R40</strain>
    </source>
</reference>
<proteinExistence type="predicted"/>